<organism evidence="1 2">
    <name type="scientific">Solea senegalensis</name>
    <name type="common">Senegalese sole</name>
    <dbReference type="NCBI Taxonomy" id="28829"/>
    <lineage>
        <taxon>Eukaryota</taxon>
        <taxon>Metazoa</taxon>
        <taxon>Chordata</taxon>
        <taxon>Craniata</taxon>
        <taxon>Vertebrata</taxon>
        <taxon>Euteleostomi</taxon>
        <taxon>Actinopterygii</taxon>
        <taxon>Neopterygii</taxon>
        <taxon>Teleostei</taxon>
        <taxon>Neoteleostei</taxon>
        <taxon>Acanthomorphata</taxon>
        <taxon>Carangaria</taxon>
        <taxon>Pleuronectiformes</taxon>
        <taxon>Pleuronectoidei</taxon>
        <taxon>Soleidae</taxon>
        <taxon>Solea</taxon>
    </lineage>
</organism>
<dbReference type="Proteomes" id="UP000693946">
    <property type="component" value="Linkage Group LG20"/>
</dbReference>
<sequence>MRVLAPAAQSGIAHGRTDREQLREIAAYLFCGFYAMCNVQLSRFSSCPRGGKHNAARIRSIAAERLHTAIRDLNKRQGIGGVNHFPTADMNHEELDLLSTINQCIYSTCSTLEDGKLGRTNYSLNESIIGHFALVIR</sequence>
<keyword evidence="2" id="KW-1185">Reference proteome</keyword>
<accession>A0AAV6R7Y6</accession>
<gene>
    <name evidence="1" type="ORF">JOB18_045790</name>
</gene>
<dbReference type="AlphaFoldDB" id="A0AAV6R7Y6"/>
<dbReference type="EMBL" id="JAGKHQ010000013">
    <property type="protein sequence ID" value="KAG7501303.1"/>
    <property type="molecule type" value="Genomic_DNA"/>
</dbReference>
<evidence type="ECO:0000313" key="1">
    <source>
        <dbReference type="EMBL" id="KAG7501303.1"/>
    </source>
</evidence>
<proteinExistence type="predicted"/>
<reference evidence="1 2" key="1">
    <citation type="journal article" date="2021" name="Sci. Rep.">
        <title>Chromosome anchoring in Senegalese sole (Solea senegalensis) reveals sex-associated markers and genome rearrangements in flatfish.</title>
        <authorList>
            <person name="Guerrero-Cozar I."/>
            <person name="Gomez-Garrido J."/>
            <person name="Berbel C."/>
            <person name="Martinez-Blanch J.F."/>
            <person name="Alioto T."/>
            <person name="Claros M.G."/>
            <person name="Gagnaire P.A."/>
            <person name="Manchado M."/>
        </authorList>
    </citation>
    <scope>NUCLEOTIDE SEQUENCE [LARGE SCALE GENOMIC DNA]</scope>
    <source>
        <strain evidence="1">Sse05_10M</strain>
    </source>
</reference>
<comment type="caution">
    <text evidence="1">The sequence shown here is derived from an EMBL/GenBank/DDBJ whole genome shotgun (WGS) entry which is preliminary data.</text>
</comment>
<protein>
    <submittedName>
        <fullName evidence="1">Uncharacterized protein</fullName>
    </submittedName>
</protein>
<evidence type="ECO:0000313" key="2">
    <source>
        <dbReference type="Proteomes" id="UP000693946"/>
    </source>
</evidence>
<name>A0AAV6R7Y6_SOLSE</name>